<evidence type="ECO:0000313" key="4">
    <source>
        <dbReference type="Proteomes" id="UP000826188"/>
    </source>
</evidence>
<feature type="signal peptide" evidence="1">
    <location>
        <begin position="1"/>
        <end position="19"/>
    </location>
</feature>
<dbReference type="EMBL" id="JAHWGL010000001">
    <property type="protein sequence ID" value="MBW3127070.1"/>
    <property type="molecule type" value="Genomic_DNA"/>
</dbReference>
<sequence length="278" mass="31485">MFRFFLLLFSVLLPETLMAQRGAYIANALLTPLHDQKGQLQVRAGWGGGYELDVSCSLTNHIALFSAAKLDWSARNHTTILGSTYVQSNNNHVLQGGIGYFKQFDRRYLNRVEVYTGAGTSSVDNSWYYTRFSDSKEFTRARYWTAFSQINLGKRGRSSDLVFGMRLAYSHYQDFAYYDNHPNVRYIRYRYEQVRVITLEPAVSYGYRWKGFKAAVQGGVALPLATSEANLVAIHTTDAGSIVRSTKEAPSLGTLLGQISLQYRFDLNKKDKLSSEAK</sequence>
<proteinExistence type="predicted"/>
<evidence type="ECO:0000313" key="3">
    <source>
        <dbReference type="EMBL" id="MBW3127070.1"/>
    </source>
</evidence>
<feature type="chain" id="PRO_5045032178" description="DUF481 domain-containing protein" evidence="1">
    <location>
        <begin position="20"/>
        <end position="278"/>
    </location>
</feature>
<dbReference type="Proteomes" id="UP000826188">
    <property type="component" value="Unassembled WGS sequence"/>
</dbReference>
<evidence type="ECO:0000313" key="2">
    <source>
        <dbReference type="EMBL" id="MBW3126939.1"/>
    </source>
</evidence>
<accession>A0ABS6WU18</accession>
<protein>
    <recommendedName>
        <fullName evidence="5">DUF481 domain-containing protein</fullName>
    </recommendedName>
</protein>
<evidence type="ECO:0000256" key="1">
    <source>
        <dbReference type="SAM" id="SignalP"/>
    </source>
</evidence>
<reference evidence="3 4" key="1">
    <citation type="submission" date="2021-07" db="EMBL/GenBank/DDBJ databases">
        <title>Hymenobacter profundi sp. nov., isolated from deep-sea water.</title>
        <authorList>
            <person name="Kim M.K."/>
        </authorList>
    </citation>
    <scope>NUCLEOTIDE SEQUENCE [LARGE SCALE GENOMIC DNA]</scope>
    <source>
        <strain evidence="3 4">M2</strain>
    </source>
</reference>
<keyword evidence="4" id="KW-1185">Reference proteome</keyword>
<keyword evidence="1" id="KW-0732">Signal</keyword>
<dbReference type="EMBL" id="JAHWGL010000001">
    <property type="protein sequence ID" value="MBW3126939.1"/>
    <property type="molecule type" value="Genomic_DNA"/>
</dbReference>
<organism evidence="3 4">
    <name type="scientific">Hymenobacter profundi</name>
    <dbReference type="NCBI Taxonomy" id="1982110"/>
    <lineage>
        <taxon>Bacteria</taxon>
        <taxon>Pseudomonadati</taxon>
        <taxon>Bacteroidota</taxon>
        <taxon>Cytophagia</taxon>
        <taxon>Cytophagales</taxon>
        <taxon>Hymenobacteraceae</taxon>
        <taxon>Hymenobacter</taxon>
    </lineage>
</organism>
<dbReference type="RefSeq" id="WP_219156046.1">
    <property type="nucleotide sequence ID" value="NZ_JAHWGL010000001.1"/>
</dbReference>
<comment type="caution">
    <text evidence="3">The sequence shown here is derived from an EMBL/GenBank/DDBJ whole genome shotgun (WGS) entry which is preliminary data.</text>
</comment>
<evidence type="ECO:0008006" key="5">
    <source>
        <dbReference type="Google" id="ProtNLM"/>
    </source>
</evidence>
<gene>
    <name evidence="2" type="ORF">KYK14_00100</name>
    <name evidence="3" type="ORF">KYK14_00765</name>
</gene>
<name>A0ABS6WU18_9BACT</name>